<protein>
    <submittedName>
        <fullName evidence="1">Uncharacterized protein</fullName>
    </submittedName>
</protein>
<reference evidence="1 2" key="1">
    <citation type="submission" date="2016-10" db="EMBL/GenBank/DDBJ databases">
        <authorList>
            <person name="de Groot N.N."/>
        </authorList>
    </citation>
    <scope>NUCLEOTIDE SEQUENCE [LARGE SCALE GENOMIC DNA]</scope>
    <source>
        <strain evidence="1 2">CGMCC 1.7659</strain>
    </source>
</reference>
<dbReference type="Proteomes" id="UP000198575">
    <property type="component" value="Unassembled WGS sequence"/>
</dbReference>
<evidence type="ECO:0000313" key="2">
    <source>
        <dbReference type="Proteomes" id="UP000198575"/>
    </source>
</evidence>
<dbReference type="EMBL" id="FOVF01000013">
    <property type="protein sequence ID" value="SFN31001.1"/>
    <property type="molecule type" value="Genomic_DNA"/>
</dbReference>
<evidence type="ECO:0000313" key="1">
    <source>
        <dbReference type="EMBL" id="SFN31001.1"/>
    </source>
</evidence>
<sequence length="265" mass="29604">MSSRSGPQTVKKAVENLPGGVAAIIRDPTPWSTATLLDVNLGGNYVVRDALDSLSDADFIHVSVAAIYCRCSETTFNNHRPPGLSLGDLKERGDTKMLPCRSGTQTRRERYYRVGFVKEIRETIRSASDIGDDARAKKLIQQHTPEGRLSIQLRKKIAWIADENGHIYAPITIECKDGSAHLAKLFQKGARIQILTFQQAMTERTWLDPAKRALFHDYYLELLDAERQLLVIKGEESAAMSLALSLEQIVPKTSRPGTRTGMRRL</sequence>
<dbReference type="STRING" id="578942.SAMN05216289_11354"/>
<name>A0A1I4XYK1_9GAMM</name>
<proteinExistence type="predicted"/>
<organism evidence="1 2">
    <name type="scientific">Dokdonella immobilis</name>
    <dbReference type="NCBI Taxonomy" id="578942"/>
    <lineage>
        <taxon>Bacteria</taxon>
        <taxon>Pseudomonadati</taxon>
        <taxon>Pseudomonadota</taxon>
        <taxon>Gammaproteobacteria</taxon>
        <taxon>Lysobacterales</taxon>
        <taxon>Rhodanobacteraceae</taxon>
        <taxon>Dokdonella</taxon>
    </lineage>
</organism>
<accession>A0A1I4XYK1</accession>
<keyword evidence="2" id="KW-1185">Reference proteome</keyword>
<dbReference type="AlphaFoldDB" id="A0A1I4XYK1"/>
<dbReference type="RefSeq" id="WP_092407752.1">
    <property type="nucleotide sequence ID" value="NZ_FOVF01000013.1"/>
</dbReference>
<gene>
    <name evidence="1" type="ORF">SAMN05216289_11354</name>
</gene>